<protein>
    <submittedName>
        <fullName evidence="2">Uncharacterized protein</fullName>
    </submittedName>
</protein>
<evidence type="ECO:0000313" key="3">
    <source>
        <dbReference type="Proteomes" id="UP000499080"/>
    </source>
</evidence>
<gene>
    <name evidence="2" type="ORF">AVEN_17404_1</name>
</gene>
<feature type="region of interest" description="Disordered" evidence="1">
    <location>
        <begin position="141"/>
        <end position="172"/>
    </location>
</feature>
<evidence type="ECO:0000256" key="1">
    <source>
        <dbReference type="SAM" id="MobiDB-lite"/>
    </source>
</evidence>
<dbReference type="Proteomes" id="UP000499080">
    <property type="component" value="Unassembled WGS sequence"/>
</dbReference>
<dbReference type="AlphaFoldDB" id="A0A4Y2H3M4"/>
<comment type="caution">
    <text evidence="2">The sequence shown here is derived from an EMBL/GenBank/DDBJ whole genome shotgun (WGS) entry which is preliminary data.</text>
</comment>
<proteinExistence type="predicted"/>
<feature type="compositionally biased region" description="Low complexity" evidence="1">
    <location>
        <begin position="152"/>
        <end position="163"/>
    </location>
</feature>
<reference evidence="2 3" key="1">
    <citation type="journal article" date="2019" name="Sci. Rep.">
        <title>Orb-weaving spider Araneus ventricosus genome elucidates the spidroin gene catalogue.</title>
        <authorList>
            <person name="Kono N."/>
            <person name="Nakamura H."/>
            <person name="Ohtoshi R."/>
            <person name="Moran D.A.P."/>
            <person name="Shinohara A."/>
            <person name="Yoshida Y."/>
            <person name="Fujiwara M."/>
            <person name="Mori M."/>
            <person name="Tomita M."/>
            <person name="Arakawa K."/>
        </authorList>
    </citation>
    <scope>NUCLEOTIDE SEQUENCE [LARGE SCALE GENOMIC DNA]</scope>
</reference>
<dbReference type="EMBL" id="BGPR01001678">
    <property type="protein sequence ID" value="GBM59368.1"/>
    <property type="molecule type" value="Genomic_DNA"/>
</dbReference>
<name>A0A4Y2H3M4_ARAVE</name>
<sequence>MDRAACKKQKITMLEEPLLDNREYQMSNHNEIATVIQSHIIQSNVNTRISKVHPRRRRRREEEAMGRTHGTFSCWTLSRSVLCICKPYCAGEVDPEQSRIIWISTTSEPEVRLWTYCVSAVVTQQLEVVRTFWDPECCHSHPDRSGRSAGPSGLRESSSGSSLQQVAECYGT</sequence>
<evidence type="ECO:0000313" key="2">
    <source>
        <dbReference type="EMBL" id="GBM59368.1"/>
    </source>
</evidence>
<keyword evidence="3" id="KW-1185">Reference proteome</keyword>
<accession>A0A4Y2H3M4</accession>
<organism evidence="2 3">
    <name type="scientific">Araneus ventricosus</name>
    <name type="common">Orbweaver spider</name>
    <name type="synonym">Epeira ventricosa</name>
    <dbReference type="NCBI Taxonomy" id="182803"/>
    <lineage>
        <taxon>Eukaryota</taxon>
        <taxon>Metazoa</taxon>
        <taxon>Ecdysozoa</taxon>
        <taxon>Arthropoda</taxon>
        <taxon>Chelicerata</taxon>
        <taxon>Arachnida</taxon>
        <taxon>Araneae</taxon>
        <taxon>Araneomorphae</taxon>
        <taxon>Entelegynae</taxon>
        <taxon>Araneoidea</taxon>
        <taxon>Araneidae</taxon>
        <taxon>Araneus</taxon>
    </lineage>
</organism>